<dbReference type="GO" id="GO:0016020">
    <property type="term" value="C:membrane"/>
    <property type="evidence" value="ECO:0007669"/>
    <property type="project" value="TreeGrafter"/>
</dbReference>
<dbReference type="SUPFAM" id="SSF52540">
    <property type="entry name" value="P-loop containing nucleoside triphosphate hydrolases"/>
    <property type="match status" value="1"/>
</dbReference>
<dbReference type="InterPro" id="IPR003130">
    <property type="entry name" value="GED"/>
</dbReference>
<dbReference type="GO" id="GO:0008017">
    <property type="term" value="F:microtubule binding"/>
    <property type="evidence" value="ECO:0007669"/>
    <property type="project" value="TreeGrafter"/>
</dbReference>
<dbReference type="AlphaFoldDB" id="Q38KF4"/>
<feature type="region of interest" description="Disordered" evidence="4">
    <location>
        <begin position="507"/>
        <end position="578"/>
    </location>
</feature>
<dbReference type="EMBL" id="DQ219848">
    <property type="protein sequence ID" value="ABB13595.1"/>
    <property type="molecule type" value="Genomic_DNA"/>
</dbReference>
<dbReference type="GO" id="GO:0003924">
    <property type="term" value="F:GTPase activity"/>
    <property type="evidence" value="ECO:0007669"/>
    <property type="project" value="InterPro"/>
</dbReference>
<dbReference type="InterPro" id="IPR045063">
    <property type="entry name" value="Dynamin_N"/>
</dbReference>
<evidence type="ECO:0000256" key="2">
    <source>
        <dbReference type="ARBA" id="ARBA00023134"/>
    </source>
</evidence>
<sequence length="788" mass="90565">MDKLIPLINEIHDVLSKSQLSNQLRLPQIVVIGSQSTGKSSLLESIVGQEILPRGKGIVTRRPIEIQLKNQQNAEQDYVEFSERRGEKITDMDQVRKMIDEDTEKIAGKNKAISNVPLRLKFYSKNVVDLILVDLPGMTKNPVGDQPQDIEQQILNLIEPYIKNPNSIIMAVSKGSDDLANSESLKLSRKIDPQGNRTIGVITQLDLIDEGADVLNDLQNKTYPLKLGYVGVIMRGQKDIKIKSIKEQIADEKAYFENHSIYKRVSNKMGIPYLIKLLNLSLMNHIKKTLPNIRENIVQMLNDRENDLKQYGDYSSLEDKKDRGIFVLRLISQFTKSYNSLIQGHYIQTNNDELQGGSRIQYIFNNIFRKSITELNPFDILKDEDIRTAIKNADGLRQSLFVAEGAFENLVKQQISRLLNPSIQCSHLVYEELRRIINLINVPEIQRFDNFNNRIFQVMEDVLERSLKPTDQMIKNLIEVELGYINTNHPDFIGGIELVQNQSEQMCKEEEQKRNQQKPQAAQYANKNERGQETDSDAKSVISNKSQAIGGIERNQKRQQSQNVQATSQSTPTDQDSSFWSWLPFSSKQNKQTELLDSKLKIMNMKKLAEVKQTVQYIDIKFTQKKKENQGKDFSDSYSQNSPKGYTRRVYREFMAPQSYNDDYSINNINQGYQGNLPQVPTNIRLEDKPSKREMSEAEMIKNLIVSYFNIVKKNINDSVPKTIVSFLVNRSVNIAERELVSNLYKEDIFDDLLAENSYIAKQREETKAQMILLRSCLNVLNDLDAKF</sequence>
<organism evidence="7">
    <name type="scientific">Tetrahymena thermophila</name>
    <dbReference type="NCBI Taxonomy" id="5911"/>
    <lineage>
        <taxon>Eukaryota</taxon>
        <taxon>Sar</taxon>
        <taxon>Alveolata</taxon>
        <taxon>Ciliophora</taxon>
        <taxon>Intramacronucleata</taxon>
        <taxon>Oligohymenophorea</taxon>
        <taxon>Hymenostomatida</taxon>
        <taxon>Tetrahymenina</taxon>
        <taxon>Tetrahymenidae</taxon>
        <taxon>Tetrahymena</taxon>
    </lineage>
</organism>
<dbReference type="PANTHER" id="PTHR11566">
    <property type="entry name" value="DYNAMIN"/>
    <property type="match status" value="1"/>
</dbReference>
<dbReference type="InterPro" id="IPR027417">
    <property type="entry name" value="P-loop_NTPase"/>
</dbReference>
<name>Q38KF4_TETTH</name>
<dbReference type="InterPro" id="IPR030381">
    <property type="entry name" value="G_DYNAMIN_dom"/>
</dbReference>
<dbReference type="Pfam" id="PF01031">
    <property type="entry name" value="Dynamin_M"/>
    <property type="match status" value="1"/>
</dbReference>
<reference evidence="7" key="1">
    <citation type="journal article" date="2005" name="PLoS Genet.">
        <title>Elucidation of clathrin-mediated endocytosis in tetrahymena reveals an evolutionarily convergent recruitment of dynamin.</title>
        <authorList>
            <person name="Elde N.C."/>
            <person name="Morgan G."/>
            <person name="Winey M."/>
            <person name="Sperling L."/>
            <person name="Turkewitz A.P."/>
        </authorList>
    </citation>
    <scope>NUCLEOTIDE SEQUENCE</scope>
</reference>
<dbReference type="Gene3D" id="3.40.50.300">
    <property type="entry name" value="P-loop containing nucleotide triphosphate hydrolases"/>
    <property type="match status" value="1"/>
</dbReference>
<dbReference type="SMART" id="SM00053">
    <property type="entry name" value="DYNc"/>
    <property type="match status" value="1"/>
</dbReference>
<evidence type="ECO:0000313" key="7">
    <source>
        <dbReference type="EMBL" id="ABB13595.1"/>
    </source>
</evidence>
<dbReference type="Pfam" id="PF02212">
    <property type="entry name" value="GED"/>
    <property type="match status" value="1"/>
</dbReference>
<dbReference type="InterPro" id="IPR020850">
    <property type="entry name" value="GED_dom"/>
</dbReference>
<keyword evidence="1 3" id="KW-0547">Nucleotide-binding</keyword>
<feature type="domain" description="Dynamin-type G" evidence="6">
    <location>
        <begin position="23"/>
        <end position="291"/>
    </location>
</feature>
<evidence type="ECO:0000256" key="1">
    <source>
        <dbReference type="ARBA" id="ARBA00022741"/>
    </source>
</evidence>
<dbReference type="Pfam" id="PF00350">
    <property type="entry name" value="Dynamin_N"/>
    <property type="match status" value="1"/>
</dbReference>
<evidence type="ECO:0000259" key="6">
    <source>
        <dbReference type="PROSITE" id="PS51718"/>
    </source>
</evidence>
<evidence type="ECO:0000259" key="5">
    <source>
        <dbReference type="PROSITE" id="PS51388"/>
    </source>
</evidence>
<dbReference type="InterPro" id="IPR022812">
    <property type="entry name" value="Dynamin"/>
</dbReference>
<dbReference type="GO" id="GO:0005737">
    <property type="term" value="C:cytoplasm"/>
    <property type="evidence" value="ECO:0007669"/>
    <property type="project" value="TreeGrafter"/>
</dbReference>
<proteinExistence type="inferred from homology"/>
<dbReference type="PROSITE" id="PS51388">
    <property type="entry name" value="GED"/>
    <property type="match status" value="1"/>
</dbReference>
<evidence type="ECO:0000256" key="3">
    <source>
        <dbReference type="RuleBase" id="RU003932"/>
    </source>
</evidence>
<feature type="compositionally biased region" description="Basic and acidic residues" evidence="4">
    <location>
        <begin position="527"/>
        <end position="538"/>
    </location>
</feature>
<feature type="domain" description="GED" evidence="5">
    <location>
        <begin position="698"/>
        <end position="788"/>
    </location>
</feature>
<protein>
    <submittedName>
        <fullName evidence="7">Drp7p</fullName>
    </submittedName>
</protein>
<keyword evidence="2 3" id="KW-0342">GTP-binding</keyword>
<feature type="compositionally biased region" description="Low complexity" evidence="4">
    <location>
        <begin position="567"/>
        <end position="578"/>
    </location>
</feature>
<feature type="compositionally biased region" description="Polar residues" evidence="4">
    <location>
        <begin position="517"/>
        <end position="526"/>
    </location>
</feature>
<dbReference type="InterPro" id="IPR019762">
    <property type="entry name" value="Dynamin_GTPase_CS"/>
</dbReference>
<dbReference type="InterPro" id="IPR001401">
    <property type="entry name" value="Dynamin_GTPase"/>
</dbReference>
<accession>Q38KF4</accession>
<comment type="similarity">
    <text evidence="3">Belongs to the TRAFAC class dynamin-like GTPase superfamily. Dynamin/Fzo/YdjA family.</text>
</comment>
<gene>
    <name evidence="7" type="primary">DRP7</name>
</gene>
<dbReference type="Gene3D" id="1.20.120.1240">
    <property type="entry name" value="Dynamin, middle domain"/>
    <property type="match status" value="1"/>
</dbReference>
<dbReference type="PRINTS" id="PR00195">
    <property type="entry name" value="DYNAMIN"/>
</dbReference>
<evidence type="ECO:0000256" key="4">
    <source>
        <dbReference type="SAM" id="MobiDB-lite"/>
    </source>
</evidence>
<dbReference type="GO" id="GO:0005525">
    <property type="term" value="F:GTP binding"/>
    <property type="evidence" value="ECO:0007669"/>
    <property type="project" value="UniProtKB-KW"/>
</dbReference>
<dbReference type="PROSITE" id="PS00410">
    <property type="entry name" value="G_DYNAMIN_1"/>
    <property type="match status" value="1"/>
</dbReference>
<dbReference type="GO" id="GO:0005874">
    <property type="term" value="C:microtubule"/>
    <property type="evidence" value="ECO:0007669"/>
    <property type="project" value="TreeGrafter"/>
</dbReference>
<dbReference type="PANTHER" id="PTHR11566:SF21">
    <property type="entry name" value="DYNAMIN RELATED PROTEIN 1, ISOFORM A"/>
    <property type="match status" value="1"/>
</dbReference>
<dbReference type="SMART" id="SM00302">
    <property type="entry name" value="GED"/>
    <property type="match status" value="1"/>
</dbReference>
<dbReference type="PROSITE" id="PS51718">
    <property type="entry name" value="G_DYNAMIN_2"/>
    <property type="match status" value="1"/>
</dbReference>
<dbReference type="CDD" id="cd08771">
    <property type="entry name" value="DLP_1"/>
    <property type="match status" value="1"/>
</dbReference>
<dbReference type="InterPro" id="IPR000375">
    <property type="entry name" value="Dynamin_stalk"/>
</dbReference>